<evidence type="ECO:0000259" key="7">
    <source>
        <dbReference type="Pfam" id="PF20684"/>
    </source>
</evidence>
<feature type="transmembrane region" description="Helical" evidence="6">
    <location>
        <begin position="98"/>
        <end position="119"/>
    </location>
</feature>
<sequence>MTITDIPKPDGPDDNIGWRVLYISWALYGIAFIVVCLRVFAQAKVTRRLQWGDALMIFALLSGVLSCVFLTIAYGRGFGRHFFYLTPSERVDATRMEYIHQPFGIASSTFGRVSFMVLLYKLSITAQGRQWFLIFMMIQTTSINIITCMTIFTQCRNVNTIWDPAGVPGKCWSPSAQEYIGYFQGSCNSATDLILTLLPAYMFWGLHMQLSTKVGLVALMGLSIFVENTLVITAASIPMTRPLFQNSNETKSSTYEMDGYRNNRVNSNTFRRIMVNAIDTTSEENIMPREEQGITIQTDIVVEYEEEEAGKVPSDQTGPNIWV</sequence>
<evidence type="ECO:0000256" key="3">
    <source>
        <dbReference type="ARBA" id="ARBA00022989"/>
    </source>
</evidence>
<feature type="transmembrane region" description="Helical" evidence="6">
    <location>
        <begin position="216"/>
        <end position="237"/>
    </location>
</feature>
<dbReference type="PANTHER" id="PTHR33048:SF146">
    <property type="entry name" value="INTEGRAL MEMBRANE PROTEIN"/>
    <property type="match status" value="1"/>
</dbReference>
<reference evidence="8" key="1">
    <citation type="submission" date="2011-11" db="EMBL/GenBank/DDBJ databases">
        <title>The Genome Sequence of Fusarium oxysporum Cotton.</title>
        <authorList>
            <consortium name="The Broad Institute Genome Sequencing Platform"/>
            <person name="Ma L.-J."/>
            <person name="Gale L.R."/>
            <person name="Schwartz D.C."/>
            <person name="Zhou S."/>
            <person name="Corby-Kistler H."/>
            <person name="Young S.K."/>
            <person name="Zeng Q."/>
            <person name="Gargeya S."/>
            <person name="Fitzgerald M."/>
            <person name="Haas B."/>
            <person name="Abouelleil A."/>
            <person name="Alvarado L."/>
            <person name="Arachchi H.M."/>
            <person name="Berlin A."/>
            <person name="Brown A."/>
            <person name="Chapman S.B."/>
            <person name="Chen Z."/>
            <person name="Dunbar C."/>
            <person name="Freedman E."/>
            <person name="Gearin G."/>
            <person name="Goldberg J."/>
            <person name="Griggs A."/>
            <person name="Gujja S."/>
            <person name="Heiman D."/>
            <person name="Howarth C."/>
            <person name="Larson L."/>
            <person name="Lui A."/>
            <person name="MacDonald P.J.P."/>
            <person name="Montmayeur A."/>
            <person name="Murphy C."/>
            <person name="Neiman D."/>
            <person name="Pearson M."/>
            <person name="Priest M."/>
            <person name="Roberts A."/>
            <person name="Saif S."/>
            <person name="Shea T."/>
            <person name="Shenoy N."/>
            <person name="Sisk P."/>
            <person name="Stolte C."/>
            <person name="Sykes S."/>
            <person name="Wortman J."/>
            <person name="Nusbaum C."/>
            <person name="Birren B."/>
        </authorList>
    </citation>
    <scope>NUCLEOTIDE SEQUENCE [LARGE SCALE GENOMIC DNA]</scope>
    <source>
        <strain evidence="8">25433</strain>
    </source>
</reference>
<name>X0L9T7_FUSOX</name>
<feature type="transmembrane region" description="Helical" evidence="6">
    <location>
        <begin position="53"/>
        <end position="78"/>
    </location>
</feature>
<proteinExistence type="inferred from homology"/>
<evidence type="ECO:0000256" key="5">
    <source>
        <dbReference type="ARBA" id="ARBA00038359"/>
    </source>
</evidence>
<evidence type="ECO:0000313" key="8">
    <source>
        <dbReference type="EMBL" id="EXM17761.1"/>
    </source>
</evidence>
<comment type="similarity">
    <text evidence="5">Belongs to the SAT4 family.</text>
</comment>
<keyword evidence="4 6" id="KW-0472">Membrane</keyword>
<dbReference type="GO" id="GO:0016020">
    <property type="term" value="C:membrane"/>
    <property type="evidence" value="ECO:0007669"/>
    <property type="project" value="UniProtKB-SubCell"/>
</dbReference>
<dbReference type="Proteomes" id="UP000030701">
    <property type="component" value="Unassembled WGS sequence"/>
</dbReference>
<dbReference type="Pfam" id="PF20684">
    <property type="entry name" value="Fung_rhodopsin"/>
    <property type="match status" value="1"/>
</dbReference>
<feature type="domain" description="Rhodopsin" evidence="7">
    <location>
        <begin position="37"/>
        <end position="237"/>
    </location>
</feature>
<evidence type="ECO:0000256" key="2">
    <source>
        <dbReference type="ARBA" id="ARBA00022692"/>
    </source>
</evidence>
<dbReference type="OrthoDB" id="3923077at2759"/>
<dbReference type="InterPro" id="IPR049326">
    <property type="entry name" value="Rhodopsin_dom_fungi"/>
</dbReference>
<accession>X0L9T7</accession>
<dbReference type="InterPro" id="IPR052337">
    <property type="entry name" value="SAT4-like"/>
</dbReference>
<dbReference type="AlphaFoldDB" id="X0L9T7"/>
<evidence type="ECO:0000256" key="1">
    <source>
        <dbReference type="ARBA" id="ARBA00004141"/>
    </source>
</evidence>
<reference evidence="8" key="2">
    <citation type="submission" date="2012-05" db="EMBL/GenBank/DDBJ databases">
        <title>The Genome Annotation of Fusarium oxysporum Cotton.</title>
        <authorList>
            <consortium name="The Broad Institute Genomics Platform"/>
            <person name="Ma L.-J."/>
            <person name="Corby-Kistler H."/>
            <person name="Broz K."/>
            <person name="Gale L.R."/>
            <person name="Jonkers W."/>
            <person name="O'Donnell K."/>
            <person name="Ploetz R."/>
            <person name="Steinberg C."/>
            <person name="Schwartz D.C."/>
            <person name="VanEtten H."/>
            <person name="Zhou S."/>
            <person name="Young S.K."/>
            <person name="Zeng Q."/>
            <person name="Gargeya S."/>
            <person name="Fitzgerald M."/>
            <person name="Abouelleil A."/>
            <person name="Alvarado L."/>
            <person name="Chapman S.B."/>
            <person name="Gainer-Dewar J."/>
            <person name="Goldberg J."/>
            <person name="Griggs A."/>
            <person name="Gujja S."/>
            <person name="Hansen M."/>
            <person name="Howarth C."/>
            <person name="Imamovic A."/>
            <person name="Ireland A."/>
            <person name="Larimer J."/>
            <person name="McCowan C."/>
            <person name="Murphy C."/>
            <person name="Pearson M."/>
            <person name="Poon T.W."/>
            <person name="Priest M."/>
            <person name="Roberts A."/>
            <person name="Saif S."/>
            <person name="Shea T."/>
            <person name="Sykes S."/>
            <person name="Wortman J."/>
            <person name="Nusbaum C."/>
            <person name="Birren B."/>
        </authorList>
    </citation>
    <scope>NUCLEOTIDE SEQUENCE</scope>
    <source>
        <strain evidence="8">25433</strain>
    </source>
</reference>
<dbReference type="EMBL" id="JH657982">
    <property type="protein sequence ID" value="EXM17761.1"/>
    <property type="molecule type" value="Genomic_DNA"/>
</dbReference>
<comment type="subcellular location">
    <subcellularLocation>
        <location evidence="1">Membrane</location>
        <topology evidence="1">Multi-pass membrane protein</topology>
    </subcellularLocation>
</comment>
<feature type="transmembrane region" description="Helical" evidence="6">
    <location>
        <begin position="20"/>
        <end position="41"/>
    </location>
</feature>
<feature type="transmembrane region" description="Helical" evidence="6">
    <location>
        <begin position="182"/>
        <end position="204"/>
    </location>
</feature>
<dbReference type="PANTHER" id="PTHR33048">
    <property type="entry name" value="PTH11-LIKE INTEGRAL MEMBRANE PROTEIN (AFU_ORTHOLOGUE AFUA_5G11245)"/>
    <property type="match status" value="1"/>
</dbReference>
<protein>
    <recommendedName>
        <fullName evidence="7">Rhodopsin domain-containing protein</fullName>
    </recommendedName>
</protein>
<organism evidence="8">
    <name type="scientific">Fusarium oxysporum f. sp. vasinfectum 25433</name>
    <dbReference type="NCBI Taxonomy" id="1089449"/>
    <lineage>
        <taxon>Eukaryota</taxon>
        <taxon>Fungi</taxon>
        <taxon>Dikarya</taxon>
        <taxon>Ascomycota</taxon>
        <taxon>Pezizomycotina</taxon>
        <taxon>Sordariomycetes</taxon>
        <taxon>Hypocreomycetidae</taxon>
        <taxon>Hypocreales</taxon>
        <taxon>Nectriaceae</taxon>
        <taxon>Fusarium</taxon>
        <taxon>Fusarium oxysporum species complex</taxon>
    </lineage>
</organism>
<gene>
    <name evidence="8" type="ORF">FOTG_14135</name>
</gene>
<keyword evidence="3 6" id="KW-1133">Transmembrane helix</keyword>
<evidence type="ECO:0000256" key="4">
    <source>
        <dbReference type="ARBA" id="ARBA00023136"/>
    </source>
</evidence>
<keyword evidence="2 6" id="KW-0812">Transmembrane</keyword>
<dbReference type="HOGENOM" id="CLU_028200_3_7_1"/>
<feature type="transmembrane region" description="Helical" evidence="6">
    <location>
        <begin position="131"/>
        <end position="152"/>
    </location>
</feature>
<evidence type="ECO:0000256" key="6">
    <source>
        <dbReference type="SAM" id="Phobius"/>
    </source>
</evidence>